<dbReference type="EMBL" id="JADEYR010000001">
    <property type="protein sequence ID" value="MBE9402884.1"/>
    <property type="molecule type" value="Genomic_DNA"/>
</dbReference>
<accession>A0ABR9VXG5</accession>
<keyword evidence="2" id="KW-1185">Reference proteome</keyword>
<dbReference type="Proteomes" id="UP000644727">
    <property type="component" value="Unassembled WGS sequence"/>
</dbReference>
<proteinExistence type="predicted"/>
<reference evidence="1 2" key="1">
    <citation type="submission" date="2020-10" db="EMBL/GenBank/DDBJ databases">
        <title>Draft genome and description of Brachybacterium epidermidis sp nov.</title>
        <authorList>
            <person name="Boxberger M."/>
            <person name="La Scola B."/>
        </authorList>
    </citation>
    <scope>NUCLEOTIDE SEQUENCE [LARGE SCALE GENOMIC DNA]</scope>
    <source>
        <strain evidence="1 2">Marseille-Q2903</strain>
    </source>
</reference>
<organism evidence="1 2">
    <name type="scientific">Brachybacterium epidermidis</name>
    <dbReference type="NCBI Taxonomy" id="2781983"/>
    <lineage>
        <taxon>Bacteria</taxon>
        <taxon>Bacillati</taxon>
        <taxon>Actinomycetota</taxon>
        <taxon>Actinomycetes</taxon>
        <taxon>Micrococcales</taxon>
        <taxon>Dermabacteraceae</taxon>
        <taxon>Brachybacterium</taxon>
    </lineage>
</organism>
<protein>
    <submittedName>
        <fullName evidence="1">Uncharacterized protein</fullName>
    </submittedName>
</protein>
<gene>
    <name evidence="1" type="ORF">IOE58_01245</name>
</gene>
<sequence>MNPDEGRETASLVTEAATVVNDTTDNVTSQVMGVEWVGPDYDAFTEEWNSFLAGPLQALSEAYRNKGDELTKHADQQDETSNAV</sequence>
<evidence type="ECO:0000313" key="2">
    <source>
        <dbReference type="Proteomes" id="UP000644727"/>
    </source>
</evidence>
<dbReference type="Gene3D" id="1.10.287.1060">
    <property type="entry name" value="ESAT-6-like"/>
    <property type="match status" value="1"/>
</dbReference>
<evidence type="ECO:0000313" key="1">
    <source>
        <dbReference type="EMBL" id="MBE9402884.1"/>
    </source>
</evidence>
<comment type="caution">
    <text evidence="1">The sequence shown here is derived from an EMBL/GenBank/DDBJ whole genome shotgun (WGS) entry which is preliminary data.</text>
</comment>
<name>A0ABR9VXG5_9MICO</name>